<evidence type="ECO:0000256" key="1">
    <source>
        <dbReference type="SAM" id="Phobius"/>
    </source>
</evidence>
<protein>
    <submittedName>
        <fullName evidence="2">Uncharacterized protein</fullName>
    </submittedName>
</protein>
<sequence>MFVGCHNFAIQVAGSLNNISNSEEDGNDYYTIRPADINLLCWAREDNVVKHRVVRKNRRRGVCYARIVRGKRTTRHAKIFGSPDTFTVITYENPDFAHDQWKLEVEAYSTQRHHFLFQIFGITKSRSMNAFVFHNELIPAEEAISKFPTHLTRIYSLYVLGMQFEDFRRYCEDPSHINYQGWFNIPSSEWFRLSTGSLSLEHGDHLPWYKDFRKRAPDRLGSFQTLIPSKCLSDADLMRTMQIEDLLAMIPDRSRFDSMPDLPLRNEHIHLGALYSFDTPGPSVTNRMVSFPTTTKISQECPFWKLRGTSFSFDKLEPINCTRCVMSPRSRNSTMTNIFASSIGLHQLQQIKLQEHHSFDWYLKLEDVEVIATAWLAQANHAFVTAPFWKGSSSADGVALTTELRFTVKIHSRLDNCLRGTFMADPPTNDLFLFLANPKAEIQNGILSVALARAENTFYWSFEPDGSIPLTPEELEDLAPPEVIVNTHIGTRTWIKEDYQLIKEFCVVKGIDPESTNLAIQLGYPLAVADNYHSRRIIVLCVSFITAIIAMYVYT</sequence>
<organism evidence="2 3">
    <name type="scientific">Mycena pura</name>
    <dbReference type="NCBI Taxonomy" id="153505"/>
    <lineage>
        <taxon>Eukaryota</taxon>
        <taxon>Fungi</taxon>
        <taxon>Dikarya</taxon>
        <taxon>Basidiomycota</taxon>
        <taxon>Agaricomycotina</taxon>
        <taxon>Agaricomycetes</taxon>
        <taxon>Agaricomycetidae</taxon>
        <taxon>Agaricales</taxon>
        <taxon>Marasmiineae</taxon>
        <taxon>Mycenaceae</taxon>
        <taxon>Mycena</taxon>
    </lineage>
</organism>
<dbReference type="Proteomes" id="UP001219525">
    <property type="component" value="Unassembled WGS sequence"/>
</dbReference>
<proteinExistence type="predicted"/>
<keyword evidence="1" id="KW-0472">Membrane</keyword>
<dbReference type="EMBL" id="JARJCW010000144">
    <property type="protein sequence ID" value="KAJ7190724.1"/>
    <property type="molecule type" value="Genomic_DNA"/>
</dbReference>
<keyword evidence="3" id="KW-1185">Reference proteome</keyword>
<gene>
    <name evidence="2" type="ORF">GGX14DRAFT_701769</name>
</gene>
<evidence type="ECO:0000313" key="2">
    <source>
        <dbReference type="EMBL" id="KAJ7190724.1"/>
    </source>
</evidence>
<keyword evidence="1" id="KW-0812">Transmembrane</keyword>
<evidence type="ECO:0000313" key="3">
    <source>
        <dbReference type="Proteomes" id="UP001219525"/>
    </source>
</evidence>
<dbReference type="AlphaFoldDB" id="A0AAD6UP67"/>
<reference evidence="2" key="1">
    <citation type="submission" date="2023-03" db="EMBL/GenBank/DDBJ databases">
        <title>Massive genome expansion in bonnet fungi (Mycena s.s.) driven by repeated elements and novel gene families across ecological guilds.</title>
        <authorList>
            <consortium name="Lawrence Berkeley National Laboratory"/>
            <person name="Harder C.B."/>
            <person name="Miyauchi S."/>
            <person name="Viragh M."/>
            <person name="Kuo A."/>
            <person name="Thoen E."/>
            <person name="Andreopoulos B."/>
            <person name="Lu D."/>
            <person name="Skrede I."/>
            <person name="Drula E."/>
            <person name="Henrissat B."/>
            <person name="Morin E."/>
            <person name="Kohler A."/>
            <person name="Barry K."/>
            <person name="LaButti K."/>
            <person name="Morin E."/>
            <person name="Salamov A."/>
            <person name="Lipzen A."/>
            <person name="Mereny Z."/>
            <person name="Hegedus B."/>
            <person name="Baldrian P."/>
            <person name="Stursova M."/>
            <person name="Weitz H."/>
            <person name="Taylor A."/>
            <person name="Grigoriev I.V."/>
            <person name="Nagy L.G."/>
            <person name="Martin F."/>
            <person name="Kauserud H."/>
        </authorList>
    </citation>
    <scope>NUCLEOTIDE SEQUENCE</scope>
    <source>
        <strain evidence="2">9144</strain>
    </source>
</reference>
<accession>A0AAD6UP67</accession>
<feature type="transmembrane region" description="Helical" evidence="1">
    <location>
        <begin position="537"/>
        <end position="554"/>
    </location>
</feature>
<keyword evidence="1" id="KW-1133">Transmembrane helix</keyword>
<name>A0AAD6UP67_9AGAR</name>
<comment type="caution">
    <text evidence="2">The sequence shown here is derived from an EMBL/GenBank/DDBJ whole genome shotgun (WGS) entry which is preliminary data.</text>
</comment>